<keyword evidence="2" id="KW-0349">Heme</keyword>
<protein>
    <submittedName>
        <fullName evidence="5">Preprotein translocase subunit TatC</fullName>
    </submittedName>
</protein>
<sequence length="154" mass="17586">MSRVAPASSEPSLKAAQAAGLDQDMIRRVVHRFYELVRDDPLIGPVFHTRIPEDHWPQHLDKITAFWSSALLGTRSYGGRPMPKHQAIAELEDAHFRRWLALLRHTVTLLCPPPVAAVFIARSERMAEAFRTNLSMHRSAVPTFLRPLEREDYP</sequence>
<comment type="caution">
    <text evidence="5">The sequence shown here is derived from an EMBL/GenBank/DDBJ whole genome shotgun (WGS) entry which is preliminary data.</text>
</comment>
<keyword evidence="4" id="KW-0408">Iron</keyword>
<evidence type="ECO:0000256" key="1">
    <source>
        <dbReference type="ARBA" id="ARBA00022448"/>
    </source>
</evidence>
<dbReference type="GO" id="GO:0046872">
    <property type="term" value="F:metal ion binding"/>
    <property type="evidence" value="ECO:0007669"/>
    <property type="project" value="UniProtKB-KW"/>
</dbReference>
<gene>
    <name evidence="5" type="ORF">GR170_13620</name>
</gene>
<dbReference type="Gene3D" id="1.10.490.10">
    <property type="entry name" value="Globins"/>
    <property type="match status" value="1"/>
</dbReference>
<organism evidence="5 6">
    <name type="scientific">Pseudooceanicola albus</name>
    <dbReference type="NCBI Taxonomy" id="2692189"/>
    <lineage>
        <taxon>Bacteria</taxon>
        <taxon>Pseudomonadati</taxon>
        <taxon>Pseudomonadota</taxon>
        <taxon>Alphaproteobacteria</taxon>
        <taxon>Rhodobacterales</taxon>
        <taxon>Paracoccaceae</taxon>
        <taxon>Pseudooceanicola</taxon>
    </lineage>
</organism>
<dbReference type="EMBL" id="WUMU01000015">
    <property type="protein sequence ID" value="MXN18884.1"/>
    <property type="molecule type" value="Genomic_DNA"/>
</dbReference>
<keyword evidence="6" id="KW-1185">Reference proteome</keyword>
<dbReference type="Pfam" id="PF01152">
    <property type="entry name" value="Bac_globin"/>
    <property type="match status" value="1"/>
</dbReference>
<keyword evidence="1" id="KW-0813">Transport</keyword>
<name>A0A6L7G3F1_9RHOB</name>
<dbReference type="CDD" id="cd08916">
    <property type="entry name" value="TrHb3_P"/>
    <property type="match status" value="1"/>
</dbReference>
<dbReference type="InterPro" id="IPR001486">
    <property type="entry name" value="Hemoglobin_trunc"/>
</dbReference>
<dbReference type="GO" id="GO:0020037">
    <property type="term" value="F:heme binding"/>
    <property type="evidence" value="ECO:0007669"/>
    <property type="project" value="InterPro"/>
</dbReference>
<evidence type="ECO:0000256" key="4">
    <source>
        <dbReference type="ARBA" id="ARBA00023004"/>
    </source>
</evidence>
<evidence type="ECO:0000313" key="6">
    <source>
        <dbReference type="Proteomes" id="UP000477911"/>
    </source>
</evidence>
<dbReference type="SUPFAM" id="SSF46458">
    <property type="entry name" value="Globin-like"/>
    <property type="match status" value="1"/>
</dbReference>
<evidence type="ECO:0000313" key="5">
    <source>
        <dbReference type="EMBL" id="MXN18884.1"/>
    </source>
</evidence>
<evidence type="ECO:0000256" key="2">
    <source>
        <dbReference type="ARBA" id="ARBA00022617"/>
    </source>
</evidence>
<dbReference type="RefSeq" id="WP_160895000.1">
    <property type="nucleotide sequence ID" value="NZ_WUMU01000015.1"/>
</dbReference>
<keyword evidence="3" id="KW-0479">Metal-binding</keyword>
<accession>A0A6L7G3F1</accession>
<dbReference type="AlphaFoldDB" id="A0A6L7G3F1"/>
<dbReference type="InterPro" id="IPR012292">
    <property type="entry name" value="Globin/Proto"/>
</dbReference>
<proteinExistence type="predicted"/>
<dbReference type="Proteomes" id="UP000477911">
    <property type="component" value="Unassembled WGS sequence"/>
</dbReference>
<reference evidence="5 6" key="1">
    <citation type="submission" date="2019-12" db="EMBL/GenBank/DDBJ databases">
        <authorList>
            <person name="Li M."/>
        </authorList>
    </citation>
    <scope>NUCLEOTIDE SEQUENCE [LARGE SCALE GENOMIC DNA]</scope>
    <source>
        <strain evidence="5 6">GBMRC 2024</strain>
    </source>
</reference>
<dbReference type="InterPro" id="IPR009050">
    <property type="entry name" value="Globin-like_sf"/>
</dbReference>
<dbReference type="GO" id="GO:0019825">
    <property type="term" value="F:oxygen binding"/>
    <property type="evidence" value="ECO:0007669"/>
    <property type="project" value="InterPro"/>
</dbReference>
<evidence type="ECO:0000256" key="3">
    <source>
        <dbReference type="ARBA" id="ARBA00022723"/>
    </source>
</evidence>